<evidence type="ECO:0000313" key="2">
    <source>
        <dbReference type="Proteomes" id="UP000326837"/>
    </source>
</evidence>
<dbReference type="RefSeq" id="WP_152097903.1">
    <property type="nucleotide sequence ID" value="NZ_AP021861.1"/>
</dbReference>
<gene>
    <name evidence="1" type="ORF">PLANPX_1442</name>
</gene>
<evidence type="ECO:0000313" key="1">
    <source>
        <dbReference type="EMBL" id="BBO31830.1"/>
    </source>
</evidence>
<dbReference type="EMBL" id="AP021861">
    <property type="protein sequence ID" value="BBO31830.1"/>
    <property type="molecule type" value="Genomic_DNA"/>
</dbReference>
<name>A0A5K7X5L4_9BACT</name>
<sequence length="162" mass="18062">MARDARDREDLLRDARGLSPRVELVVGQGSEAFTFFAGFRGESLSLYFGHDRVYHFNDRGELRRAYLDDVLLKAEQGRLVAMSRERSASEVSLVSRELSVVEARMLLHELKDWLRALSEALAAGAYELVGEEPLGSGVIERLVGWLRAGGDEIQIATSPRVS</sequence>
<dbReference type="Proteomes" id="UP000326837">
    <property type="component" value="Chromosome"/>
</dbReference>
<accession>A0A5K7X5L4</accession>
<dbReference type="KEGG" id="lpav:PLANPX_1442"/>
<dbReference type="AlphaFoldDB" id="A0A5K7X5L4"/>
<organism evidence="1 2">
    <name type="scientific">Lacipirellula parvula</name>
    <dbReference type="NCBI Taxonomy" id="2650471"/>
    <lineage>
        <taxon>Bacteria</taxon>
        <taxon>Pseudomonadati</taxon>
        <taxon>Planctomycetota</taxon>
        <taxon>Planctomycetia</taxon>
        <taxon>Pirellulales</taxon>
        <taxon>Lacipirellulaceae</taxon>
        <taxon>Lacipirellula</taxon>
    </lineage>
</organism>
<reference evidence="2" key="1">
    <citation type="submission" date="2019-10" db="EMBL/GenBank/DDBJ databases">
        <title>Lacipirellula parvula gen. nov., sp. nov., representing a lineage of planctomycetes widespread in freshwater anoxic habitats, and description of the family Lacipirellulaceae.</title>
        <authorList>
            <person name="Dedysh S.N."/>
            <person name="Kulichevskaya I.S."/>
            <person name="Beletsky A.V."/>
            <person name="Rakitin A.L."/>
            <person name="Mardanov A.V."/>
            <person name="Ivanova A.A."/>
            <person name="Saltykova V.X."/>
            <person name="Rijpstra W.I.C."/>
            <person name="Sinninghe Damste J.S."/>
            <person name="Ravin N.V."/>
        </authorList>
    </citation>
    <scope>NUCLEOTIDE SEQUENCE [LARGE SCALE GENOMIC DNA]</scope>
    <source>
        <strain evidence="2">PX69</strain>
    </source>
</reference>
<protein>
    <submittedName>
        <fullName evidence="1">Uncharacterized protein</fullName>
    </submittedName>
</protein>
<proteinExistence type="predicted"/>
<keyword evidence="2" id="KW-1185">Reference proteome</keyword>